<dbReference type="EC" id="2.7.7.7" evidence="1"/>
<dbReference type="GO" id="GO:0003887">
    <property type="term" value="F:DNA-directed DNA polymerase activity"/>
    <property type="evidence" value="ECO:0007669"/>
    <property type="project" value="UniProtKB-EC"/>
</dbReference>
<organism evidence="1">
    <name type="scientific">hydrothermal vent metagenome</name>
    <dbReference type="NCBI Taxonomy" id="652676"/>
    <lineage>
        <taxon>unclassified sequences</taxon>
        <taxon>metagenomes</taxon>
        <taxon>ecological metagenomes</taxon>
    </lineage>
</organism>
<keyword evidence="1" id="KW-0548">Nucleotidyltransferase</keyword>
<dbReference type="Pfam" id="PF13177">
    <property type="entry name" value="DNA_pol3_delta2"/>
    <property type="match status" value="1"/>
</dbReference>
<sequence length="208" mass="23320">MTLQSQVLISSDIPGTIEALKSLRTTEQFVEIVKLDPKDDSFKVEDAKLAIEKAYIASEESTIIILAAKSFSPIVQNKLLKVIEEPPAKKEFILITPAKSTILATIRSRLPVKVLSEHIEEEALALDVAQLSLASVYDFVQIHKRTDAKTMKHIVERVAKEAMQSQKFDLDEKTLTLFYNAYTALDVGSPPQFVLNTLLLKLLARKRK</sequence>
<proteinExistence type="predicted"/>
<dbReference type="NCBIfam" id="NF006296">
    <property type="entry name" value="PRK08485.1"/>
    <property type="match status" value="1"/>
</dbReference>
<name>A0A1W1E854_9ZZZZ</name>
<evidence type="ECO:0000313" key="1">
    <source>
        <dbReference type="EMBL" id="SFV90037.1"/>
    </source>
</evidence>
<keyword evidence="1" id="KW-0808">Transferase</keyword>
<accession>A0A1W1E854</accession>
<dbReference type="AlphaFoldDB" id="A0A1W1E854"/>
<gene>
    <name evidence="1" type="ORF">MNB_SV-4-1217</name>
</gene>
<dbReference type="EMBL" id="FPIB01000007">
    <property type="protein sequence ID" value="SFV90037.1"/>
    <property type="molecule type" value="Genomic_DNA"/>
</dbReference>
<protein>
    <submittedName>
        <fullName evidence="1">DNA poymerase III subunit delta</fullName>
        <ecNumber evidence="1">2.7.7.7</ecNumber>
    </submittedName>
</protein>
<dbReference type="Gene3D" id="3.40.50.300">
    <property type="entry name" value="P-loop containing nucleotide triphosphate hydrolases"/>
    <property type="match status" value="1"/>
</dbReference>
<dbReference type="InterPro" id="IPR027417">
    <property type="entry name" value="P-loop_NTPase"/>
</dbReference>
<dbReference type="SUPFAM" id="SSF52540">
    <property type="entry name" value="P-loop containing nucleoside triphosphate hydrolases"/>
    <property type="match status" value="1"/>
</dbReference>
<reference evidence="1" key="1">
    <citation type="submission" date="2016-10" db="EMBL/GenBank/DDBJ databases">
        <authorList>
            <person name="de Groot N.N."/>
        </authorList>
    </citation>
    <scope>NUCLEOTIDE SEQUENCE</scope>
</reference>